<dbReference type="SUPFAM" id="SSF50118">
    <property type="entry name" value="Cell growth inhibitor/plasmid maintenance toxic component"/>
    <property type="match status" value="1"/>
</dbReference>
<evidence type="ECO:0000313" key="1">
    <source>
        <dbReference type="EMBL" id="ABZ08898.1"/>
    </source>
</evidence>
<dbReference type="GO" id="GO:0004521">
    <property type="term" value="F:RNA endonuclease activity"/>
    <property type="evidence" value="ECO:0007669"/>
    <property type="project" value="TreeGrafter"/>
</dbReference>
<accession>B3T8I9</accession>
<sequence length="105" mass="11490">MKRGQLWWAELPPPGGHRPVVLISRDSAYSVREFITVAPVTARVRRLPIEVLLGPHDGLPQNSAANLDSMLTIPKSSIHDYIASLSDDKVRAVDAAIHFALGLKT</sequence>
<dbReference type="GO" id="GO:0016075">
    <property type="term" value="P:rRNA catabolic process"/>
    <property type="evidence" value="ECO:0007669"/>
    <property type="project" value="TreeGrafter"/>
</dbReference>
<gene>
    <name evidence="1" type="ORF">ALOHA_HF4000APKG5H11ctg2g16</name>
</gene>
<dbReference type="Pfam" id="PF02452">
    <property type="entry name" value="PemK_toxin"/>
    <property type="match status" value="1"/>
</dbReference>
<dbReference type="InterPro" id="IPR011067">
    <property type="entry name" value="Plasmid_toxin/cell-grow_inhib"/>
</dbReference>
<proteinExistence type="predicted"/>
<protein>
    <submittedName>
        <fullName evidence="1">Putative PemK-like protein</fullName>
    </submittedName>
</protein>
<organism evidence="1">
    <name type="scientific">uncultured marine microorganism HF4000_APKG5H11</name>
    <dbReference type="NCBI Taxonomy" id="455550"/>
    <lineage>
        <taxon>unclassified sequences</taxon>
        <taxon>environmental samples</taxon>
    </lineage>
</organism>
<dbReference type="PANTHER" id="PTHR33988">
    <property type="entry name" value="ENDORIBONUCLEASE MAZF-RELATED"/>
    <property type="match status" value="1"/>
</dbReference>
<dbReference type="EMBL" id="EU016639">
    <property type="protein sequence ID" value="ABZ08898.1"/>
    <property type="molecule type" value="Genomic_DNA"/>
</dbReference>
<dbReference type="InterPro" id="IPR003477">
    <property type="entry name" value="PemK-like"/>
</dbReference>
<name>B3T8I9_9ZZZZ</name>
<reference evidence="1" key="1">
    <citation type="journal article" date="2008" name="ISME J.">
        <title>Genomic patterns of recombination, clonal divergence and environment in marine microbial populations.</title>
        <authorList>
            <person name="Konstantinidis K.T."/>
            <person name="Delong E.F."/>
        </authorList>
    </citation>
    <scope>NUCLEOTIDE SEQUENCE</scope>
</reference>
<dbReference type="PANTHER" id="PTHR33988:SF2">
    <property type="entry name" value="ENDORIBONUCLEASE MAZF"/>
    <property type="match status" value="1"/>
</dbReference>
<dbReference type="GO" id="GO:0003677">
    <property type="term" value="F:DNA binding"/>
    <property type="evidence" value="ECO:0007669"/>
    <property type="project" value="InterPro"/>
</dbReference>
<dbReference type="Gene3D" id="2.30.30.110">
    <property type="match status" value="1"/>
</dbReference>
<dbReference type="AlphaFoldDB" id="B3T8I9"/>
<dbReference type="GO" id="GO:0006402">
    <property type="term" value="P:mRNA catabolic process"/>
    <property type="evidence" value="ECO:0007669"/>
    <property type="project" value="TreeGrafter"/>
</dbReference>